<dbReference type="InterPro" id="IPR001547">
    <property type="entry name" value="Glyco_hydro_5"/>
</dbReference>
<evidence type="ECO:0000256" key="1">
    <source>
        <dbReference type="ARBA" id="ARBA00022801"/>
    </source>
</evidence>
<dbReference type="GO" id="GO:0004553">
    <property type="term" value="F:hydrolase activity, hydrolyzing O-glycosyl compounds"/>
    <property type="evidence" value="ECO:0007669"/>
    <property type="project" value="InterPro"/>
</dbReference>
<evidence type="ECO:0000256" key="2">
    <source>
        <dbReference type="ARBA" id="ARBA00023295"/>
    </source>
</evidence>
<dbReference type="InterPro" id="IPR017853">
    <property type="entry name" value="GH"/>
</dbReference>
<dbReference type="RefSeq" id="WP_090943364.1">
    <property type="nucleotide sequence ID" value="NZ_FNDJ01000022.1"/>
</dbReference>
<keyword evidence="1 3" id="KW-0378">Hydrolase</keyword>
<dbReference type="AlphaFoldDB" id="A0A1G9HIB1"/>
<dbReference type="Pfam" id="PF00150">
    <property type="entry name" value="Cellulase"/>
    <property type="match status" value="1"/>
</dbReference>
<evidence type="ECO:0000256" key="4">
    <source>
        <dbReference type="SAM" id="MobiDB-lite"/>
    </source>
</evidence>
<feature type="chain" id="PRO_5011518223" evidence="5">
    <location>
        <begin position="22"/>
        <end position="459"/>
    </location>
</feature>
<feature type="region of interest" description="Disordered" evidence="4">
    <location>
        <begin position="434"/>
        <end position="459"/>
    </location>
</feature>
<proteinExistence type="inferred from homology"/>
<comment type="similarity">
    <text evidence="3">Belongs to the glycosyl hydrolase 5 (cellulase A) family.</text>
</comment>
<dbReference type="OrthoDB" id="5168682at2"/>
<gene>
    <name evidence="7" type="ORF">SAMN05421869_122120</name>
</gene>
<protein>
    <submittedName>
        <fullName evidence="7">Cellulase (Glycosyl hydrolase family 5)</fullName>
    </submittedName>
</protein>
<dbReference type="SUPFAM" id="SSF51445">
    <property type="entry name" value="(Trans)glycosidases"/>
    <property type="match status" value="1"/>
</dbReference>
<accession>A0A1G9HIB1</accession>
<evidence type="ECO:0000313" key="7">
    <source>
        <dbReference type="EMBL" id="SDL12741.1"/>
    </source>
</evidence>
<evidence type="ECO:0000259" key="6">
    <source>
        <dbReference type="Pfam" id="PF00150"/>
    </source>
</evidence>
<feature type="signal peptide" evidence="5">
    <location>
        <begin position="1"/>
        <end position="21"/>
    </location>
</feature>
<evidence type="ECO:0000256" key="3">
    <source>
        <dbReference type="RuleBase" id="RU361153"/>
    </source>
</evidence>
<reference evidence="7 8" key="1">
    <citation type="submission" date="2016-10" db="EMBL/GenBank/DDBJ databases">
        <authorList>
            <person name="de Groot N.N."/>
        </authorList>
    </citation>
    <scope>NUCLEOTIDE SEQUENCE [LARGE SCALE GENOMIC DNA]</scope>
    <source>
        <strain evidence="7 8">CGMCC 4.6533</strain>
    </source>
</reference>
<dbReference type="Proteomes" id="UP000199202">
    <property type="component" value="Unassembled WGS sequence"/>
</dbReference>
<feature type="domain" description="Glycoside hydrolase family 5" evidence="6">
    <location>
        <begin position="73"/>
        <end position="334"/>
    </location>
</feature>
<keyword evidence="8" id="KW-1185">Reference proteome</keyword>
<organism evidence="7 8">
    <name type="scientific">Nonomuraea jiangxiensis</name>
    <dbReference type="NCBI Taxonomy" id="633440"/>
    <lineage>
        <taxon>Bacteria</taxon>
        <taxon>Bacillati</taxon>
        <taxon>Actinomycetota</taxon>
        <taxon>Actinomycetes</taxon>
        <taxon>Streptosporangiales</taxon>
        <taxon>Streptosporangiaceae</taxon>
        <taxon>Nonomuraea</taxon>
    </lineage>
</organism>
<evidence type="ECO:0000313" key="8">
    <source>
        <dbReference type="Proteomes" id="UP000199202"/>
    </source>
</evidence>
<dbReference type="EMBL" id="FNDJ01000022">
    <property type="protein sequence ID" value="SDL12741.1"/>
    <property type="molecule type" value="Genomic_DNA"/>
</dbReference>
<keyword evidence="5" id="KW-0732">Signal</keyword>
<sequence length="459" mass="49831">MMMNIAMAGALALSLLTGAQAVETMAPHRIAADSVRLYDTVTGEPFVPRGANYVRLVGAHGGAYHSTFEPGRYAPEDAQAMLNSMKDSGYNTVRVFIDTGDGYYTNGLATNPGPDGLNQEYLDNVTDFVSRAAARNIYVLPVLSNWPVSQYYKDILDATDNGHYNPNVSGNNQWFMDSGFIAAKKAYLKNFILGLKSRLGAGISAILAYETENEAFWDAAQKPFSMSTGSVTGPDGLTYDMSKPAQRQQAADASMVVYQNAAADGVHDADPEAMVTIGFFTNKAVGKSGYGGFPTRCESNCEGGLKYLYPGRPASIAAWSKTDFLDIHVYPAGVNDSLATNLATVEVSEFAKPYVMAEFGAYKPDYNNDINAASYDMREKQIQSCSIGHGAKGWLFWTYDTDVVNPDLASQGDFFSLVDQHNVIDWQLAPNMRRDPCTSGPSPIGRPKRPIPTATFTAH</sequence>
<dbReference type="Gene3D" id="3.20.20.80">
    <property type="entry name" value="Glycosidases"/>
    <property type="match status" value="1"/>
</dbReference>
<keyword evidence="2 3" id="KW-0326">Glycosidase</keyword>
<evidence type="ECO:0000256" key="5">
    <source>
        <dbReference type="SAM" id="SignalP"/>
    </source>
</evidence>
<dbReference type="GO" id="GO:0000272">
    <property type="term" value="P:polysaccharide catabolic process"/>
    <property type="evidence" value="ECO:0007669"/>
    <property type="project" value="InterPro"/>
</dbReference>
<name>A0A1G9HIB1_9ACTN</name>